<keyword evidence="10" id="KW-1185">Reference proteome</keyword>
<dbReference type="PANTHER" id="PTHR48020:SF12">
    <property type="entry name" value="PROTON MYO-INOSITOL COTRANSPORTER"/>
    <property type="match status" value="1"/>
</dbReference>
<feature type="transmembrane region" description="Helical" evidence="7">
    <location>
        <begin position="263"/>
        <end position="286"/>
    </location>
</feature>
<dbReference type="PROSITE" id="PS00216">
    <property type="entry name" value="SUGAR_TRANSPORT_1"/>
    <property type="match status" value="1"/>
</dbReference>
<dbReference type="InterPro" id="IPR005829">
    <property type="entry name" value="Sugar_transporter_CS"/>
</dbReference>
<name>A0A5C5VSV7_9BACT</name>
<evidence type="ECO:0000256" key="6">
    <source>
        <dbReference type="ARBA" id="ARBA00023136"/>
    </source>
</evidence>
<feature type="transmembrane region" description="Helical" evidence="7">
    <location>
        <begin position="479"/>
        <end position="504"/>
    </location>
</feature>
<dbReference type="EMBL" id="SJPH01000011">
    <property type="protein sequence ID" value="TWT40669.1"/>
    <property type="molecule type" value="Genomic_DNA"/>
</dbReference>
<dbReference type="PANTHER" id="PTHR48020">
    <property type="entry name" value="PROTON MYO-INOSITOL COTRANSPORTER"/>
    <property type="match status" value="1"/>
</dbReference>
<feature type="domain" description="Major facilitator superfamily (MFS) profile" evidence="8">
    <location>
        <begin position="11"/>
        <end position="508"/>
    </location>
</feature>
<evidence type="ECO:0000256" key="2">
    <source>
        <dbReference type="ARBA" id="ARBA00010992"/>
    </source>
</evidence>
<feature type="transmembrane region" description="Helical" evidence="7">
    <location>
        <begin position="102"/>
        <end position="122"/>
    </location>
</feature>
<dbReference type="Gene3D" id="1.20.1250.20">
    <property type="entry name" value="MFS general substrate transporter like domains"/>
    <property type="match status" value="2"/>
</dbReference>
<dbReference type="GO" id="GO:0022857">
    <property type="term" value="F:transmembrane transporter activity"/>
    <property type="evidence" value="ECO:0007669"/>
    <property type="project" value="InterPro"/>
</dbReference>
<dbReference type="InterPro" id="IPR036259">
    <property type="entry name" value="MFS_trans_sf"/>
</dbReference>
<evidence type="ECO:0000313" key="9">
    <source>
        <dbReference type="EMBL" id="TWT40669.1"/>
    </source>
</evidence>
<dbReference type="InterPro" id="IPR003663">
    <property type="entry name" value="Sugar/inositol_transpt"/>
</dbReference>
<feature type="transmembrane region" description="Helical" evidence="7">
    <location>
        <begin position="329"/>
        <end position="349"/>
    </location>
</feature>
<feature type="transmembrane region" description="Helical" evidence="7">
    <location>
        <begin position="177"/>
        <end position="199"/>
    </location>
</feature>
<feature type="transmembrane region" description="Helical" evidence="7">
    <location>
        <begin position="77"/>
        <end position="96"/>
    </location>
</feature>
<evidence type="ECO:0000256" key="5">
    <source>
        <dbReference type="ARBA" id="ARBA00022989"/>
    </source>
</evidence>
<dbReference type="SUPFAM" id="SSF103473">
    <property type="entry name" value="MFS general substrate transporter"/>
    <property type="match status" value="1"/>
</dbReference>
<dbReference type="Proteomes" id="UP000318995">
    <property type="component" value="Unassembled WGS sequence"/>
</dbReference>
<dbReference type="Pfam" id="PF00083">
    <property type="entry name" value="Sugar_tr"/>
    <property type="match status" value="2"/>
</dbReference>
<evidence type="ECO:0000256" key="3">
    <source>
        <dbReference type="ARBA" id="ARBA00022448"/>
    </source>
</evidence>
<keyword evidence="3" id="KW-0813">Transport</keyword>
<feature type="transmembrane region" description="Helical" evidence="7">
    <location>
        <begin position="9"/>
        <end position="33"/>
    </location>
</feature>
<dbReference type="InterPro" id="IPR020846">
    <property type="entry name" value="MFS_dom"/>
</dbReference>
<protein>
    <submittedName>
        <fullName evidence="9">Arabinose-proton symporter</fullName>
    </submittedName>
</protein>
<proteinExistence type="inferred from homology"/>
<comment type="similarity">
    <text evidence="2">Belongs to the major facilitator superfamily. Sugar transporter (TC 2.A.1.1) family.</text>
</comment>
<comment type="caution">
    <text evidence="9">The sequence shown here is derived from an EMBL/GenBank/DDBJ whole genome shotgun (WGS) entry which is preliminary data.</text>
</comment>
<dbReference type="InterPro" id="IPR050814">
    <property type="entry name" value="Myo-inositol_Transporter"/>
</dbReference>
<dbReference type="AlphaFoldDB" id="A0A5C5VSV7"/>
<feature type="transmembrane region" description="Helical" evidence="7">
    <location>
        <begin position="45"/>
        <end position="65"/>
    </location>
</feature>
<evidence type="ECO:0000256" key="7">
    <source>
        <dbReference type="SAM" id="Phobius"/>
    </source>
</evidence>
<keyword evidence="5 7" id="KW-1133">Transmembrane helix</keyword>
<evidence type="ECO:0000313" key="10">
    <source>
        <dbReference type="Proteomes" id="UP000318995"/>
    </source>
</evidence>
<dbReference type="GO" id="GO:0016020">
    <property type="term" value="C:membrane"/>
    <property type="evidence" value="ECO:0007669"/>
    <property type="project" value="UniProtKB-SubCell"/>
</dbReference>
<feature type="transmembrane region" description="Helical" evidence="7">
    <location>
        <begin position="453"/>
        <end position="473"/>
    </location>
</feature>
<feature type="transmembrane region" description="Helical" evidence="7">
    <location>
        <begin position="416"/>
        <end position="441"/>
    </location>
</feature>
<dbReference type="PROSITE" id="PS50850">
    <property type="entry name" value="MFS"/>
    <property type="match status" value="1"/>
</dbReference>
<feature type="transmembrane region" description="Helical" evidence="7">
    <location>
        <begin position="134"/>
        <end position="157"/>
    </location>
</feature>
<reference evidence="9 10" key="1">
    <citation type="submission" date="2019-02" db="EMBL/GenBank/DDBJ databases">
        <title>Deep-cultivation of Planctomycetes and their phenomic and genomic characterization uncovers novel biology.</title>
        <authorList>
            <person name="Wiegand S."/>
            <person name="Jogler M."/>
            <person name="Boedeker C."/>
            <person name="Pinto D."/>
            <person name="Vollmers J."/>
            <person name="Rivas-Marin E."/>
            <person name="Kohn T."/>
            <person name="Peeters S.H."/>
            <person name="Heuer A."/>
            <person name="Rast P."/>
            <person name="Oberbeckmann S."/>
            <person name="Bunk B."/>
            <person name="Jeske O."/>
            <person name="Meyerdierks A."/>
            <person name="Storesund J.E."/>
            <person name="Kallscheuer N."/>
            <person name="Luecker S."/>
            <person name="Lage O.M."/>
            <person name="Pohl T."/>
            <person name="Merkel B.J."/>
            <person name="Hornburger P."/>
            <person name="Mueller R.-W."/>
            <person name="Bruemmer F."/>
            <person name="Labrenz M."/>
            <person name="Spormann A.M."/>
            <person name="Op Den Camp H."/>
            <person name="Overmann J."/>
            <person name="Amann R."/>
            <person name="Jetten M.S.M."/>
            <person name="Mascher T."/>
            <person name="Medema M.H."/>
            <person name="Devos D.P."/>
            <person name="Kaster A.-K."/>
            <person name="Ovreas L."/>
            <person name="Rohde M."/>
            <person name="Galperin M.Y."/>
            <person name="Jogler C."/>
        </authorList>
    </citation>
    <scope>NUCLEOTIDE SEQUENCE [LARGE SCALE GENOMIC DNA]</scope>
    <source>
        <strain evidence="9 10">Pla111</strain>
    </source>
</reference>
<gene>
    <name evidence="9" type="primary">araE</name>
    <name evidence="9" type="ORF">Pla111_33140</name>
</gene>
<comment type="subcellular location">
    <subcellularLocation>
        <location evidence="1">Membrane</location>
        <topology evidence="1">Multi-pass membrane protein</topology>
    </subcellularLocation>
</comment>
<evidence type="ECO:0000259" key="8">
    <source>
        <dbReference type="PROSITE" id="PS50850"/>
    </source>
</evidence>
<keyword evidence="6 7" id="KW-0472">Membrane</keyword>
<evidence type="ECO:0000256" key="4">
    <source>
        <dbReference type="ARBA" id="ARBA00022692"/>
    </source>
</evidence>
<dbReference type="RefSeq" id="WP_146575501.1">
    <property type="nucleotide sequence ID" value="NZ_SJPH01000011.1"/>
</dbReference>
<evidence type="ECO:0000256" key="1">
    <source>
        <dbReference type="ARBA" id="ARBA00004141"/>
    </source>
</evidence>
<organism evidence="9 10">
    <name type="scientific">Botrimarina hoheduenensis</name>
    <dbReference type="NCBI Taxonomy" id="2528000"/>
    <lineage>
        <taxon>Bacteria</taxon>
        <taxon>Pseudomonadati</taxon>
        <taxon>Planctomycetota</taxon>
        <taxon>Planctomycetia</taxon>
        <taxon>Pirellulales</taxon>
        <taxon>Lacipirellulaceae</taxon>
        <taxon>Botrimarina</taxon>
    </lineage>
</organism>
<feature type="transmembrane region" description="Helical" evidence="7">
    <location>
        <begin position="298"/>
        <end position="322"/>
    </location>
</feature>
<accession>A0A5C5VSV7</accession>
<dbReference type="OrthoDB" id="9807274at2"/>
<sequence length="530" mass="56879">MAPSNSRAIVYSAIVALGGLIFGLDAVLISGGVDLIREEFSLSDWGLGFVVSSPGLGVLFALLATGWFCNALGRKKTLLGIAFIYVLSAIWSAVAPSWWQLAAARFLGGLAFTSLSLGPMYIGEIAPSRWRGKLVTLSQINTVIGLSGAYFINLGIVAASQSDAPWIRSIGLEPDNLWRHMLGSEIPPALLWFGLLFLIPESPRWLMFRGRDAEAEAALRRIAPESEFDERLAEIKQGLDAESKNLPVLDQVYKLLKPGLRTAVIIGLTIAIAQQATGINAIYFYAPTVFKQLGFDTNAAFVQAAVMGVISAVFAVLALFVVDRLGRRPVVLLGFFWIIASLGLCAYGFSQAKYRLTETGVATLPAGLDVTLLSPLLGKPFDSDMAFKSALAEAIGETEARRHENLLLESSVDLPAGLIVGGILSFIAAFQFSVGPVMWILLSEIFPTSVRGVAIPIFHFVTGMTSYVVQFLFPVALSTFGAAAVFGSFIAIPLLGLIVLHFCLPETKNLSIEEIQAAFAGKSAIRSVQA</sequence>
<dbReference type="InterPro" id="IPR005828">
    <property type="entry name" value="MFS_sugar_transport-like"/>
</dbReference>
<keyword evidence="4 7" id="KW-0812">Transmembrane</keyword>
<dbReference type="PRINTS" id="PR00171">
    <property type="entry name" value="SUGRTRNSPORT"/>
</dbReference>